<protein>
    <submittedName>
        <fullName evidence="7">Hydrogenase-4 component E</fullName>
    </submittedName>
</protein>
<evidence type="ECO:0000313" key="8">
    <source>
        <dbReference type="Proteomes" id="UP000199452"/>
    </source>
</evidence>
<feature type="transmembrane region" description="Helical" evidence="6">
    <location>
        <begin position="145"/>
        <end position="162"/>
    </location>
</feature>
<evidence type="ECO:0000256" key="5">
    <source>
        <dbReference type="ARBA" id="ARBA00023136"/>
    </source>
</evidence>
<feature type="transmembrane region" description="Helical" evidence="6">
    <location>
        <begin position="87"/>
        <end position="107"/>
    </location>
</feature>
<feature type="transmembrane region" description="Helical" evidence="6">
    <location>
        <begin position="168"/>
        <end position="189"/>
    </location>
</feature>
<dbReference type="InterPro" id="IPR038730">
    <property type="entry name" value="HyfE-like"/>
</dbReference>
<reference evidence="7 8" key="1">
    <citation type="submission" date="2016-09" db="EMBL/GenBank/DDBJ databases">
        <authorList>
            <person name="Capua I."/>
            <person name="De Benedictis P."/>
            <person name="Joannis T."/>
            <person name="Lombin L.H."/>
            <person name="Cattoli G."/>
        </authorList>
    </citation>
    <scope>NUCLEOTIDE SEQUENCE [LARGE SCALE GENOMIC DNA]</scope>
    <source>
        <strain evidence="7 8">A7P-90m</strain>
    </source>
</reference>
<dbReference type="STRING" id="1640674.SAMN05216323_103811"/>
<proteinExistence type="predicted"/>
<dbReference type="EMBL" id="FMYP01000038">
    <property type="protein sequence ID" value="SDC58346.1"/>
    <property type="molecule type" value="Genomic_DNA"/>
</dbReference>
<feature type="transmembrane region" description="Helical" evidence="6">
    <location>
        <begin position="28"/>
        <end position="44"/>
    </location>
</feature>
<evidence type="ECO:0000256" key="2">
    <source>
        <dbReference type="ARBA" id="ARBA00022475"/>
    </source>
</evidence>
<keyword evidence="8" id="KW-1185">Reference proteome</keyword>
<keyword evidence="5 6" id="KW-0472">Membrane</keyword>
<keyword evidence="2" id="KW-1003">Cell membrane</keyword>
<keyword evidence="4 6" id="KW-1133">Transmembrane helix</keyword>
<dbReference type="Proteomes" id="UP000199452">
    <property type="component" value="Unassembled WGS sequence"/>
</dbReference>
<sequence>MINVLLITFLMTLFYMAIANRMLTYIKVLAFQGVLLFVVVFFQLKEIDTLNLSLILLETIGFKTIAVPLFLTHLLKRNSITREAEPFLPNFVSLIIVTLIVVVTILLSSAIQDPNLDKIFFVVALSTLFTGLYFIASRRKIITHVMGYLIIENGVFVLSLAVGNEMPMLVNLGIMLDIFASVLILGIFLNKIGDVFKTVDVNELSELKDY</sequence>
<dbReference type="GO" id="GO:0005886">
    <property type="term" value="C:plasma membrane"/>
    <property type="evidence" value="ECO:0007669"/>
    <property type="project" value="UniProtKB-SubCell"/>
</dbReference>
<evidence type="ECO:0000256" key="6">
    <source>
        <dbReference type="SAM" id="Phobius"/>
    </source>
</evidence>
<evidence type="ECO:0000256" key="3">
    <source>
        <dbReference type="ARBA" id="ARBA00022692"/>
    </source>
</evidence>
<organism evidence="7 8">
    <name type="scientific">Williamwhitmania taraxaci</name>
    <dbReference type="NCBI Taxonomy" id="1640674"/>
    <lineage>
        <taxon>Bacteria</taxon>
        <taxon>Pseudomonadati</taxon>
        <taxon>Bacteroidota</taxon>
        <taxon>Bacteroidia</taxon>
        <taxon>Bacteroidales</taxon>
        <taxon>Williamwhitmaniaceae</taxon>
        <taxon>Williamwhitmania</taxon>
    </lineage>
</organism>
<dbReference type="RefSeq" id="WP_125869843.1">
    <property type="nucleotide sequence ID" value="NZ_FMYP01000038.1"/>
</dbReference>
<dbReference type="OrthoDB" id="1001125at2"/>
<gene>
    <name evidence="7" type="ORF">SAMN05216323_103811</name>
</gene>
<evidence type="ECO:0000256" key="4">
    <source>
        <dbReference type="ARBA" id="ARBA00022989"/>
    </source>
</evidence>
<feature type="transmembrane region" description="Helical" evidence="6">
    <location>
        <begin position="50"/>
        <end position="75"/>
    </location>
</feature>
<dbReference type="AlphaFoldDB" id="A0A1G6MTN1"/>
<keyword evidence="3 6" id="KW-0812">Transmembrane</keyword>
<evidence type="ECO:0000256" key="1">
    <source>
        <dbReference type="ARBA" id="ARBA00004651"/>
    </source>
</evidence>
<dbReference type="PANTHER" id="PTHR38601">
    <property type="entry name" value="HYDROGENASE-4 COMPONENT E"/>
    <property type="match status" value="1"/>
</dbReference>
<dbReference type="PANTHER" id="PTHR38601:SF1">
    <property type="entry name" value="HYDROGENASE-4 COMPONENT E"/>
    <property type="match status" value="1"/>
</dbReference>
<evidence type="ECO:0000313" key="7">
    <source>
        <dbReference type="EMBL" id="SDC58346.1"/>
    </source>
</evidence>
<feature type="transmembrane region" description="Helical" evidence="6">
    <location>
        <begin position="119"/>
        <end position="136"/>
    </location>
</feature>
<comment type="subcellular location">
    <subcellularLocation>
        <location evidence="1">Cell membrane</location>
        <topology evidence="1">Multi-pass membrane protein</topology>
    </subcellularLocation>
</comment>
<name>A0A1G6MTN1_9BACT</name>
<dbReference type="Gene3D" id="1.10.287.3510">
    <property type="match status" value="1"/>
</dbReference>
<accession>A0A1G6MTN1</accession>